<dbReference type="AlphaFoldDB" id="A0A6C0KI33"/>
<reference evidence="3" key="1">
    <citation type="journal article" date="2020" name="Nature">
        <title>Giant virus diversity and host interactions through global metagenomics.</title>
        <authorList>
            <person name="Schulz F."/>
            <person name="Roux S."/>
            <person name="Paez-Espino D."/>
            <person name="Jungbluth S."/>
            <person name="Walsh D.A."/>
            <person name="Denef V.J."/>
            <person name="McMahon K.D."/>
            <person name="Konstantinidis K.T."/>
            <person name="Eloe-Fadrosh E.A."/>
            <person name="Kyrpides N.C."/>
            <person name="Woyke T."/>
        </authorList>
    </citation>
    <scope>NUCLEOTIDE SEQUENCE</scope>
    <source>
        <strain evidence="3">GVMAG-S-3300011013-78</strain>
    </source>
</reference>
<dbReference type="InterPro" id="IPR033309">
    <property type="entry name" value="Mus81"/>
</dbReference>
<feature type="domain" description="ERCC4" evidence="2">
    <location>
        <begin position="2"/>
        <end position="94"/>
    </location>
</feature>
<dbReference type="GO" id="GO:0008821">
    <property type="term" value="F:crossover junction DNA endonuclease activity"/>
    <property type="evidence" value="ECO:0007669"/>
    <property type="project" value="InterPro"/>
</dbReference>
<protein>
    <recommendedName>
        <fullName evidence="2">ERCC4 domain-containing protein</fullName>
    </recommendedName>
</protein>
<dbReference type="GO" id="GO:0031573">
    <property type="term" value="P:mitotic intra-S DNA damage checkpoint signaling"/>
    <property type="evidence" value="ECO:0007669"/>
    <property type="project" value="TreeGrafter"/>
</dbReference>
<dbReference type="GO" id="GO:0048476">
    <property type="term" value="C:Holliday junction resolvase complex"/>
    <property type="evidence" value="ECO:0007669"/>
    <property type="project" value="TreeGrafter"/>
</dbReference>
<evidence type="ECO:0000313" key="3">
    <source>
        <dbReference type="EMBL" id="QHU16457.1"/>
    </source>
</evidence>
<accession>A0A6C0KI33</accession>
<dbReference type="EMBL" id="MN740883">
    <property type="protein sequence ID" value="QHU16457.1"/>
    <property type="molecule type" value="Genomic_DNA"/>
</dbReference>
<dbReference type="InterPro" id="IPR047416">
    <property type="entry name" value="XPF_nuclease_Mus81"/>
</dbReference>
<sequence length="247" mass="29194">MKFIIDCREKKIISLFKPYLDMYDLSFEYEIAQLDIGDMILKDNSDNDLLIIERKTINDLASSIIDGRYNEQSFRLNALPIHNHNIIYLIEGNINHFKERNTIKKKTLYSTLFKLQYYKGFSVARTIDIQETIEYIIRMLDKINREKSIEGYYNGNICQEIDYTQFVKKEKKSNITNKNINYLMLSQIPGISVTTAKNILNNMTLHDFITKIKNEEKYLEKVEYIGNNGKLKKIPKNIIQSLYIFLK</sequence>
<dbReference type="GO" id="GO:0003677">
    <property type="term" value="F:DNA binding"/>
    <property type="evidence" value="ECO:0007669"/>
    <property type="project" value="InterPro"/>
</dbReference>
<dbReference type="GO" id="GO:0048257">
    <property type="term" value="F:3'-flap endonuclease activity"/>
    <property type="evidence" value="ECO:0007669"/>
    <property type="project" value="TreeGrafter"/>
</dbReference>
<dbReference type="GO" id="GO:0006308">
    <property type="term" value="P:DNA catabolic process"/>
    <property type="evidence" value="ECO:0007669"/>
    <property type="project" value="InterPro"/>
</dbReference>
<proteinExistence type="predicted"/>
<dbReference type="InterPro" id="IPR006166">
    <property type="entry name" value="ERCC4_domain"/>
</dbReference>
<keyword evidence="1" id="KW-0378">Hydrolase</keyword>
<evidence type="ECO:0000256" key="1">
    <source>
        <dbReference type="ARBA" id="ARBA00022801"/>
    </source>
</evidence>
<organism evidence="3">
    <name type="scientific">viral metagenome</name>
    <dbReference type="NCBI Taxonomy" id="1070528"/>
    <lineage>
        <taxon>unclassified sequences</taxon>
        <taxon>metagenomes</taxon>
        <taxon>organismal metagenomes</taxon>
    </lineage>
</organism>
<dbReference type="PANTHER" id="PTHR13451:SF0">
    <property type="entry name" value="CROSSOVER JUNCTION ENDONUCLEASE MUS81"/>
    <property type="match status" value="1"/>
</dbReference>
<dbReference type="PANTHER" id="PTHR13451">
    <property type="entry name" value="CLASS II CROSSOVER JUNCTION ENDONUCLEASE MUS81"/>
    <property type="match status" value="1"/>
</dbReference>
<dbReference type="Pfam" id="PF02732">
    <property type="entry name" value="ERCC4"/>
    <property type="match status" value="1"/>
</dbReference>
<dbReference type="GO" id="GO:0000712">
    <property type="term" value="P:resolution of meiotic recombination intermediates"/>
    <property type="evidence" value="ECO:0007669"/>
    <property type="project" value="TreeGrafter"/>
</dbReference>
<dbReference type="SMART" id="SM00891">
    <property type="entry name" value="ERCC4"/>
    <property type="match status" value="1"/>
</dbReference>
<dbReference type="CDD" id="cd20074">
    <property type="entry name" value="XPF_nuclease_Mus81"/>
    <property type="match status" value="1"/>
</dbReference>
<dbReference type="GO" id="GO:0000727">
    <property type="term" value="P:double-strand break repair via break-induced replication"/>
    <property type="evidence" value="ECO:0007669"/>
    <property type="project" value="TreeGrafter"/>
</dbReference>
<dbReference type="SUPFAM" id="SSF52980">
    <property type="entry name" value="Restriction endonuclease-like"/>
    <property type="match status" value="1"/>
</dbReference>
<dbReference type="Gene3D" id="3.40.50.10130">
    <property type="match status" value="1"/>
</dbReference>
<dbReference type="InterPro" id="IPR011335">
    <property type="entry name" value="Restrct_endonuc-II-like"/>
</dbReference>
<evidence type="ECO:0000259" key="2">
    <source>
        <dbReference type="SMART" id="SM00891"/>
    </source>
</evidence>
<dbReference type="GO" id="GO:0005634">
    <property type="term" value="C:nucleus"/>
    <property type="evidence" value="ECO:0007669"/>
    <property type="project" value="TreeGrafter"/>
</dbReference>
<name>A0A6C0KI33_9ZZZZ</name>